<comment type="caution">
    <text evidence="1">The sequence shown here is derived from an EMBL/GenBank/DDBJ whole genome shotgun (WGS) entry which is preliminary data.</text>
</comment>
<reference evidence="1 2" key="1">
    <citation type="journal article" date="2018" name="PLoS Genet.">
        <title>Population sequencing reveals clonal diversity and ancestral inbreeding in the grapevine cultivar Chardonnay.</title>
        <authorList>
            <person name="Roach M.J."/>
            <person name="Johnson D.L."/>
            <person name="Bohlmann J."/>
            <person name="van Vuuren H.J."/>
            <person name="Jones S.J."/>
            <person name="Pretorius I.S."/>
            <person name="Schmidt S.A."/>
            <person name="Borneman A.R."/>
        </authorList>
    </citation>
    <scope>NUCLEOTIDE SEQUENCE [LARGE SCALE GENOMIC DNA]</scope>
    <source>
        <strain evidence="2">cv. Chardonnay</strain>
        <tissue evidence="1">Leaf</tissue>
    </source>
</reference>
<name>A0A438FTQ4_VITVI</name>
<organism evidence="1 2">
    <name type="scientific">Vitis vinifera</name>
    <name type="common">Grape</name>
    <dbReference type="NCBI Taxonomy" id="29760"/>
    <lineage>
        <taxon>Eukaryota</taxon>
        <taxon>Viridiplantae</taxon>
        <taxon>Streptophyta</taxon>
        <taxon>Embryophyta</taxon>
        <taxon>Tracheophyta</taxon>
        <taxon>Spermatophyta</taxon>
        <taxon>Magnoliopsida</taxon>
        <taxon>eudicotyledons</taxon>
        <taxon>Gunneridae</taxon>
        <taxon>Pentapetalae</taxon>
        <taxon>rosids</taxon>
        <taxon>Vitales</taxon>
        <taxon>Vitaceae</taxon>
        <taxon>Viteae</taxon>
        <taxon>Vitis</taxon>
    </lineage>
</organism>
<evidence type="ECO:0000313" key="1">
    <source>
        <dbReference type="EMBL" id="RVW63335.1"/>
    </source>
</evidence>
<dbReference type="EMBL" id="QGNW01000743">
    <property type="protein sequence ID" value="RVW63335.1"/>
    <property type="molecule type" value="Genomic_DNA"/>
</dbReference>
<dbReference type="AlphaFoldDB" id="A0A438FTQ4"/>
<evidence type="ECO:0008006" key="3">
    <source>
        <dbReference type="Google" id="ProtNLM"/>
    </source>
</evidence>
<proteinExistence type="predicted"/>
<evidence type="ECO:0000313" key="2">
    <source>
        <dbReference type="Proteomes" id="UP000288805"/>
    </source>
</evidence>
<sequence length="382" mass="42075">MKSGGSVWFGVDSKSFEISLESPKGKLSGVITVRGVEACCQKEGLKVFNNSWLEGGEVTSFSYVAMRRAGDDPKPQHGSVQKDLPLKVDNVSKDWRSVSESIWLQFGGVDAFNKMHILNRCLVGQWGDFSNDALLLSSLKEWARRQRGVLQEGERIYKQKFLFLDRWAPTTGCFKGVKAKSAWWGTSVSPDEWERGSGEVAGGGRRLCLLCTCGGAPALGCYGELSIAKCQALQEEWLRQPFMRKRLRLEQQPSVGVAWKEGNLPPIAVSFPHGLEKGDGKLTHLTSPLAQKSFRVPFKALASWAPPCGIDLCSKEGEWLSRSSMFLVGALTPIDEALVEEATSFQGTRNLFSSTLGWGPLSSTPSSHALRVWSMKPDVIWG</sequence>
<protein>
    <recommendedName>
        <fullName evidence="3">DUF4283 domain-containing protein</fullName>
    </recommendedName>
</protein>
<accession>A0A438FTQ4</accession>
<gene>
    <name evidence="1" type="ORF">CK203_058259</name>
</gene>
<dbReference type="Proteomes" id="UP000288805">
    <property type="component" value="Unassembled WGS sequence"/>
</dbReference>